<name>A0ABR9UEM4_9CYAN</name>
<sequence>MSDNPFSRVRLTVFLPLWVRDALKQYVVPLRVSMSQYIADHIEEVVVNAGYKAPKPLTYESIAQLVLDNFEILEDSKISKKRLKELANGEHPSEIELLRIANTIGSTEDELIELCKKCPKKEKTTNGT</sequence>
<dbReference type="RefSeq" id="WP_193870378.1">
    <property type="nucleotide sequence ID" value="NZ_JADEWU010000042.1"/>
</dbReference>
<comment type="caution">
    <text evidence="1">The sequence shown here is derived from an EMBL/GenBank/DDBJ whole genome shotgun (WGS) entry which is preliminary data.</text>
</comment>
<evidence type="ECO:0000313" key="2">
    <source>
        <dbReference type="Proteomes" id="UP000640725"/>
    </source>
</evidence>
<dbReference type="EMBL" id="JADEWU010000042">
    <property type="protein sequence ID" value="MBE9144883.1"/>
    <property type="molecule type" value="Genomic_DNA"/>
</dbReference>
<reference evidence="1 2" key="1">
    <citation type="submission" date="2020-10" db="EMBL/GenBank/DDBJ databases">
        <authorList>
            <person name="Castelo-Branco R."/>
            <person name="Eusebio N."/>
            <person name="Adriana R."/>
            <person name="Vieira A."/>
            <person name="Brugerolle De Fraissinette N."/>
            <person name="Rezende De Castro R."/>
            <person name="Schneider M.P."/>
            <person name="Vasconcelos V."/>
            <person name="Leao P.N."/>
        </authorList>
    </citation>
    <scope>NUCLEOTIDE SEQUENCE [LARGE SCALE GENOMIC DNA]</scope>
    <source>
        <strain evidence="1 2">LEGE 06226</strain>
    </source>
</reference>
<protein>
    <recommendedName>
        <fullName evidence="3">Transcriptional regulator</fullName>
    </recommendedName>
</protein>
<evidence type="ECO:0000313" key="1">
    <source>
        <dbReference type="EMBL" id="MBE9144883.1"/>
    </source>
</evidence>
<dbReference type="Proteomes" id="UP000640725">
    <property type="component" value="Unassembled WGS sequence"/>
</dbReference>
<proteinExistence type="predicted"/>
<keyword evidence="2" id="KW-1185">Reference proteome</keyword>
<accession>A0ABR9UEM4</accession>
<evidence type="ECO:0008006" key="3">
    <source>
        <dbReference type="Google" id="ProtNLM"/>
    </source>
</evidence>
<organism evidence="1 2">
    <name type="scientific">Planktothrix mougeotii LEGE 06226</name>
    <dbReference type="NCBI Taxonomy" id="1828728"/>
    <lineage>
        <taxon>Bacteria</taxon>
        <taxon>Bacillati</taxon>
        <taxon>Cyanobacteriota</taxon>
        <taxon>Cyanophyceae</taxon>
        <taxon>Oscillatoriophycideae</taxon>
        <taxon>Oscillatoriales</taxon>
        <taxon>Microcoleaceae</taxon>
        <taxon>Planktothrix</taxon>
    </lineage>
</organism>
<gene>
    <name evidence="1" type="ORF">IQ236_16905</name>
</gene>